<protein>
    <submittedName>
        <fullName evidence="2">Uncharacterized protein</fullName>
    </submittedName>
</protein>
<dbReference type="PROSITE" id="PS51257">
    <property type="entry name" value="PROKAR_LIPOPROTEIN"/>
    <property type="match status" value="1"/>
</dbReference>
<proteinExistence type="predicted"/>
<dbReference type="RefSeq" id="WP_264944259.1">
    <property type="nucleotide sequence ID" value="NZ_JAPDRA010000004.1"/>
</dbReference>
<dbReference type="EMBL" id="JBHTJG010000004">
    <property type="protein sequence ID" value="MFD0946667.1"/>
    <property type="molecule type" value="Genomic_DNA"/>
</dbReference>
<feature type="chain" id="PRO_5046793443" evidence="1">
    <location>
        <begin position="17"/>
        <end position="58"/>
    </location>
</feature>
<keyword evidence="1" id="KW-0732">Signal</keyword>
<name>A0ABW3H790_9SPHN</name>
<comment type="caution">
    <text evidence="2">The sequence shown here is derived from an EMBL/GenBank/DDBJ whole genome shotgun (WGS) entry which is preliminary data.</text>
</comment>
<accession>A0ABW3H790</accession>
<organism evidence="2 3">
    <name type="scientific">Sphingomonas canadensis</name>
    <dbReference type="NCBI Taxonomy" id="1219257"/>
    <lineage>
        <taxon>Bacteria</taxon>
        <taxon>Pseudomonadati</taxon>
        <taxon>Pseudomonadota</taxon>
        <taxon>Alphaproteobacteria</taxon>
        <taxon>Sphingomonadales</taxon>
        <taxon>Sphingomonadaceae</taxon>
        <taxon>Sphingomonas</taxon>
    </lineage>
</organism>
<reference evidence="3" key="1">
    <citation type="journal article" date="2019" name="Int. J. Syst. Evol. Microbiol.">
        <title>The Global Catalogue of Microorganisms (GCM) 10K type strain sequencing project: providing services to taxonomists for standard genome sequencing and annotation.</title>
        <authorList>
            <consortium name="The Broad Institute Genomics Platform"/>
            <consortium name="The Broad Institute Genome Sequencing Center for Infectious Disease"/>
            <person name="Wu L."/>
            <person name="Ma J."/>
        </authorList>
    </citation>
    <scope>NUCLEOTIDE SEQUENCE [LARGE SCALE GENOMIC DNA]</scope>
    <source>
        <strain evidence="3">CCUG 62982</strain>
    </source>
</reference>
<keyword evidence="3" id="KW-1185">Reference proteome</keyword>
<feature type="signal peptide" evidence="1">
    <location>
        <begin position="1"/>
        <end position="16"/>
    </location>
</feature>
<sequence length="58" mass="5522">MIRAAILLGLAAIALAGCGSDSDPGPGGVTAGEARQLDAAAAATDINAIGANDTEDAR</sequence>
<evidence type="ECO:0000313" key="2">
    <source>
        <dbReference type="EMBL" id="MFD0946667.1"/>
    </source>
</evidence>
<evidence type="ECO:0000313" key="3">
    <source>
        <dbReference type="Proteomes" id="UP001596977"/>
    </source>
</evidence>
<evidence type="ECO:0000256" key="1">
    <source>
        <dbReference type="SAM" id="SignalP"/>
    </source>
</evidence>
<gene>
    <name evidence="2" type="ORF">ACFQ1E_09980</name>
</gene>
<dbReference type="Proteomes" id="UP001596977">
    <property type="component" value="Unassembled WGS sequence"/>
</dbReference>